<sequence>MVRQRPAAGKYRCEPHRHRQFHGEPAALSADPHKSSAERTHWPPPDYTGGIHTPYID</sequence>
<name>A0A975ZX19_9BURK</name>
<dbReference type="Proteomes" id="UP000257016">
    <property type="component" value="Unassembled WGS sequence"/>
</dbReference>
<evidence type="ECO:0000313" key="2">
    <source>
        <dbReference type="EMBL" id="SOY41697.1"/>
    </source>
</evidence>
<dbReference type="EMBL" id="OFSN01000001">
    <property type="protein sequence ID" value="SOY41697.1"/>
    <property type="molecule type" value="Genomic_DNA"/>
</dbReference>
<comment type="caution">
    <text evidence="2">The sequence shown here is derived from an EMBL/GenBank/DDBJ whole genome shotgun (WGS) entry which is preliminary data.</text>
</comment>
<accession>A0A975ZX19</accession>
<feature type="region of interest" description="Disordered" evidence="1">
    <location>
        <begin position="1"/>
        <end position="57"/>
    </location>
</feature>
<protein>
    <submittedName>
        <fullName evidence="2">Uncharacterized protein</fullName>
    </submittedName>
</protein>
<evidence type="ECO:0000256" key="1">
    <source>
        <dbReference type="SAM" id="MobiDB-lite"/>
    </source>
</evidence>
<reference evidence="2 3" key="1">
    <citation type="submission" date="2018-01" db="EMBL/GenBank/DDBJ databases">
        <authorList>
            <person name="Clerissi C."/>
        </authorList>
    </citation>
    <scope>NUCLEOTIDE SEQUENCE [LARGE SCALE GENOMIC DNA]</scope>
    <source>
        <strain evidence="2">Cupriavidus taiwanensis LMG 19430</strain>
    </source>
</reference>
<feature type="compositionally biased region" description="Basic and acidic residues" evidence="1">
    <location>
        <begin position="31"/>
        <end position="41"/>
    </location>
</feature>
<proteinExistence type="predicted"/>
<evidence type="ECO:0000313" key="3">
    <source>
        <dbReference type="Proteomes" id="UP000257016"/>
    </source>
</evidence>
<dbReference type="AlphaFoldDB" id="A0A975ZX19"/>
<organism evidence="2 3">
    <name type="scientific">Cupriavidus taiwanensis</name>
    <dbReference type="NCBI Taxonomy" id="164546"/>
    <lineage>
        <taxon>Bacteria</taxon>
        <taxon>Pseudomonadati</taxon>
        <taxon>Pseudomonadota</taxon>
        <taxon>Betaproteobacteria</taxon>
        <taxon>Burkholderiales</taxon>
        <taxon>Burkholderiaceae</taxon>
        <taxon>Cupriavidus</taxon>
    </lineage>
</organism>
<gene>
    <name evidence="2" type="ORF">CBM2586_A11250</name>
</gene>